<protein>
    <submittedName>
        <fullName evidence="3">Uncharacterized protein</fullName>
    </submittedName>
</protein>
<evidence type="ECO:0000256" key="2">
    <source>
        <dbReference type="SAM" id="MobiDB-lite"/>
    </source>
</evidence>
<proteinExistence type="predicted"/>
<evidence type="ECO:0000313" key="4">
    <source>
        <dbReference type="Proteomes" id="UP000001542"/>
    </source>
</evidence>
<reference evidence="3" key="1">
    <citation type="submission" date="2006-10" db="EMBL/GenBank/DDBJ databases">
        <authorList>
            <person name="Amadeo P."/>
            <person name="Zhao Q."/>
            <person name="Wortman J."/>
            <person name="Fraser-Liggett C."/>
            <person name="Carlton J."/>
        </authorList>
    </citation>
    <scope>NUCLEOTIDE SEQUENCE</scope>
    <source>
        <strain evidence="3">G3</strain>
    </source>
</reference>
<dbReference type="KEGG" id="tva:4775052"/>
<evidence type="ECO:0000313" key="3">
    <source>
        <dbReference type="EMBL" id="EAY17038.1"/>
    </source>
</evidence>
<keyword evidence="1" id="KW-0175">Coiled coil</keyword>
<dbReference type="InParanoid" id="A2DRB2"/>
<dbReference type="VEuPathDB" id="TrichDB:TVAG_297170"/>
<keyword evidence="4" id="KW-1185">Reference proteome</keyword>
<dbReference type="AlphaFoldDB" id="A2DRB2"/>
<reference evidence="3" key="2">
    <citation type="journal article" date="2007" name="Science">
        <title>Draft genome sequence of the sexually transmitted pathogen Trichomonas vaginalis.</title>
        <authorList>
            <person name="Carlton J.M."/>
            <person name="Hirt R.P."/>
            <person name="Silva J.C."/>
            <person name="Delcher A.L."/>
            <person name="Schatz M."/>
            <person name="Zhao Q."/>
            <person name="Wortman J.R."/>
            <person name="Bidwell S.L."/>
            <person name="Alsmark U.C.M."/>
            <person name="Besteiro S."/>
            <person name="Sicheritz-Ponten T."/>
            <person name="Noel C.J."/>
            <person name="Dacks J.B."/>
            <person name="Foster P.G."/>
            <person name="Simillion C."/>
            <person name="Van de Peer Y."/>
            <person name="Miranda-Saavedra D."/>
            <person name="Barton G.J."/>
            <person name="Westrop G.D."/>
            <person name="Mueller S."/>
            <person name="Dessi D."/>
            <person name="Fiori P.L."/>
            <person name="Ren Q."/>
            <person name="Paulsen I."/>
            <person name="Zhang H."/>
            <person name="Bastida-Corcuera F.D."/>
            <person name="Simoes-Barbosa A."/>
            <person name="Brown M.T."/>
            <person name="Hayes R.D."/>
            <person name="Mukherjee M."/>
            <person name="Okumura C.Y."/>
            <person name="Schneider R."/>
            <person name="Smith A.J."/>
            <person name="Vanacova S."/>
            <person name="Villalvazo M."/>
            <person name="Haas B.J."/>
            <person name="Pertea M."/>
            <person name="Feldblyum T.V."/>
            <person name="Utterback T.R."/>
            <person name="Shu C.L."/>
            <person name="Osoegawa K."/>
            <person name="de Jong P.J."/>
            <person name="Hrdy I."/>
            <person name="Horvathova L."/>
            <person name="Zubacova Z."/>
            <person name="Dolezal P."/>
            <person name="Malik S.B."/>
            <person name="Logsdon J.M. Jr."/>
            <person name="Henze K."/>
            <person name="Gupta A."/>
            <person name="Wang C.C."/>
            <person name="Dunne R.L."/>
            <person name="Upcroft J.A."/>
            <person name="Upcroft P."/>
            <person name="White O."/>
            <person name="Salzberg S.L."/>
            <person name="Tang P."/>
            <person name="Chiu C.-H."/>
            <person name="Lee Y.-S."/>
            <person name="Embley T.M."/>
            <person name="Coombs G.H."/>
            <person name="Mottram J.C."/>
            <person name="Tachezy J."/>
            <person name="Fraser-Liggett C.M."/>
            <person name="Johnson P.J."/>
        </authorList>
    </citation>
    <scope>NUCLEOTIDE SEQUENCE [LARGE SCALE GENOMIC DNA]</scope>
    <source>
        <strain evidence="3">G3</strain>
    </source>
</reference>
<feature type="region of interest" description="Disordered" evidence="2">
    <location>
        <begin position="387"/>
        <end position="410"/>
    </location>
</feature>
<feature type="coiled-coil region" evidence="1">
    <location>
        <begin position="142"/>
        <end position="176"/>
    </location>
</feature>
<sequence length="554" mass="62879">MTLDSTQINQSIDQIKQWVKTSTKYDPSEISSNIDSIFRDLVETIAQTIRKKLSDYELQIANLNCKHSELEQKNDSLEDEISKLKGDSQKLKSFMAYKKVAFSQDNFDLSHKNESSTPPPQPKSPTPPQPSSPKQSSPQVNVAKLTARMQSLELQIESLSNENQKLIAEINDSNNKHNTYVQQLLFDHEQKENEYKEKLSKLTLDSGKFQKQLETATSTISKKDERIENLKGILSRKDTELVNLKSRIIDAEETIKELQEMGDENKKLYEINKSLEENRAREKLNYQTSARLVKAECDDKVQILTKKLAAVENALNDTLSQKNSLESSILEAQENSKSVLHESKMLLKKVGELEGQNSSLKNEISELNSKNSSLMSEIQHLSQLSNDHIENSPSKPQNSEISTGSPQKSFINREISKEVMEISRTNNEKTENNDQELVDKLKKSLSLLKVDSKLSNTSELADQLISTLENQPKTENFDTKEIFEILGPIIKRYEADAASSNSPSMVLRNTQKRFMNLLSKFNDARDVIKSVRSIVESSEPDECHHALRTLFGVN</sequence>
<feature type="coiled-coil region" evidence="1">
    <location>
        <begin position="46"/>
        <end position="87"/>
    </location>
</feature>
<name>A2DRB2_TRIV3</name>
<dbReference type="VEuPathDB" id="TrichDB:TVAGG3_0512750"/>
<organism evidence="3 4">
    <name type="scientific">Trichomonas vaginalis (strain ATCC PRA-98 / G3)</name>
    <dbReference type="NCBI Taxonomy" id="412133"/>
    <lineage>
        <taxon>Eukaryota</taxon>
        <taxon>Metamonada</taxon>
        <taxon>Parabasalia</taxon>
        <taxon>Trichomonadida</taxon>
        <taxon>Trichomonadidae</taxon>
        <taxon>Trichomonas</taxon>
    </lineage>
</organism>
<feature type="coiled-coil region" evidence="1">
    <location>
        <begin position="234"/>
        <end position="384"/>
    </location>
</feature>
<dbReference type="RefSeq" id="XP_001329261.1">
    <property type="nucleotide sequence ID" value="XM_001329226.1"/>
</dbReference>
<evidence type="ECO:0000256" key="1">
    <source>
        <dbReference type="SAM" id="Coils"/>
    </source>
</evidence>
<feature type="region of interest" description="Disordered" evidence="2">
    <location>
        <begin position="109"/>
        <end position="139"/>
    </location>
</feature>
<dbReference type="EMBL" id="DS113235">
    <property type="protein sequence ID" value="EAY17038.1"/>
    <property type="molecule type" value="Genomic_DNA"/>
</dbReference>
<gene>
    <name evidence="3" type="ORF">TVAG_297170</name>
</gene>
<feature type="compositionally biased region" description="Pro residues" evidence="2">
    <location>
        <begin position="117"/>
        <end position="131"/>
    </location>
</feature>
<dbReference type="SMR" id="A2DRB2"/>
<dbReference type="Proteomes" id="UP000001542">
    <property type="component" value="Unassembled WGS sequence"/>
</dbReference>
<accession>A2DRB2</accession>